<feature type="compositionally biased region" description="Basic and acidic residues" evidence="1">
    <location>
        <begin position="333"/>
        <end position="345"/>
    </location>
</feature>
<organism evidence="2">
    <name type="scientific">Oryza nivara</name>
    <name type="common">Indian wild rice</name>
    <name type="synonym">Oryza sativa f. spontanea</name>
    <dbReference type="NCBI Taxonomy" id="4536"/>
    <lineage>
        <taxon>Eukaryota</taxon>
        <taxon>Viridiplantae</taxon>
        <taxon>Streptophyta</taxon>
        <taxon>Embryophyta</taxon>
        <taxon>Tracheophyta</taxon>
        <taxon>Spermatophyta</taxon>
        <taxon>Magnoliopsida</taxon>
        <taxon>Liliopsida</taxon>
        <taxon>Poales</taxon>
        <taxon>Poaceae</taxon>
        <taxon>BOP clade</taxon>
        <taxon>Oryzoideae</taxon>
        <taxon>Oryzeae</taxon>
        <taxon>Oryzinae</taxon>
        <taxon>Oryza</taxon>
    </lineage>
</organism>
<feature type="compositionally biased region" description="Basic residues" evidence="1">
    <location>
        <begin position="177"/>
        <end position="194"/>
    </location>
</feature>
<feature type="compositionally biased region" description="Basic and acidic residues" evidence="1">
    <location>
        <begin position="195"/>
        <end position="208"/>
    </location>
</feature>
<evidence type="ECO:0000313" key="2">
    <source>
        <dbReference type="EnsemblPlants" id="ONIVA04G12710.1"/>
    </source>
</evidence>
<feature type="compositionally biased region" description="Basic and acidic residues" evidence="1">
    <location>
        <begin position="155"/>
        <end position="164"/>
    </location>
</feature>
<feature type="compositionally biased region" description="Basic residues" evidence="1">
    <location>
        <begin position="313"/>
        <end position="332"/>
    </location>
</feature>
<evidence type="ECO:0000313" key="3">
    <source>
        <dbReference type="Proteomes" id="UP000006591"/>
    </source>
</evidence>
<feature type="compositionally biased region" description="Basic and acidic residues" evidence="1">
    <location>
        <begin position="123"/>
        <end position="135"/>
    </location>
</feature>
<dbReference type="OMA" id="ADRAHEC"/>
<proteinExistence type="predicted"/>
<dbReference type="STRING" id="4536.A0A0E0H1K9"/>
<reference evidence="2" key="2">
    <citation type="submission" date="2018-04" db="EMBL/GenBank/DDBJ databases">
        <title>OnivRS2 (Oryza nivara Reference Sequence Version 2).</title>
        <authorList>
            <person name="Zhang J."/>
            <person name="Kudrna D."/>
            <person name="Lee S."/>
            <person name="Talag J."/>
            <person name="Rajasekar S."/>
            <person name="Welchert J."/>
            <person name="Hsing Y.-I."/>
            <person name="Wing R.A."/>
        </authorList>
    </citation>
    <scope>NUCLEOTIDE SEQUENCE [LARGE SCALE GENOMIC DNA]</scope>
    <source>
        <strain evidence="2">SL10</strain>
    </source>
</reference>
<evidence type="ECO:0000256" key="1">
    <source>
        <dbReference type="SAM" id="MobiDB-lite"/>
    </source>
</evidence>
<protein>
    <submittedName>
        <fullName evidence="2">Uncharacterized protein</fullName>
    </submittedName>
</protein>
<dbReference type="EnsemblPlants" id="ONIVA04G12710.1">
    <property type="protein sequence ID" value="ONIVA04G12710.1"/>
    <property type="gene ID" value="ONIVA04G12710"/>
</dbReference>
<keyword evidence="3" id="KW-1185">Reference proteome</keyword>
<dbReference type="Proteomes" id="UP000006591">
    <property type="component" value="Chromosome 4"/>
</dbReference>
<name>A0A0E0H1K9_ORYNI</name>
<dbReference type="AlphaFoldDB" id="A0A0E0H1K9"/>
<feature type="compositionally biased region" description="Basic residues" evidence="1">
    <location>
        <begin position="209"/>
        <end position="244"/>
    </location>
</feature>
<sequence>MPRGGLRRPHLWLRHRHLRRRLSDEAVLGDVLPQGADEDGRREEGPVLRLRQPRAHGVHVVALRRRARGVAGRRPRHQVAGPARRDADGRGTVLRRRRHDRRRGERRHAHRRADAPGVRRRVHEPGRAAVPRRDGAPAVSRVAHRGLPVLPLAGDTHRQPDQLRHRARPVGMAPLPRPRRRPGRVHRRRRLLPHRHPEQLRDAREGGPRPRRAPPRARPPRRRGRRAQGHRPRRGGRAGQRGRRRVPEAGHLAGVPPAPDLRARAAAVPPAQRHDGPDLLPAGVPRRRLRQQRGADGRGHPRRRQVRVAHPLHAGHRPLRPQGARHRRRRPHDRVPGGERLDHGGEVWEARGGGDAEGVLGGAAGADVRAGRRVRDVVGAADLGDPRRDLPGGGEVGGAGGERVGHAGAHVRADADVPGAAVPAQVRHIRLLRRLGRGHDGLRPRVHAGDQGRPARVHGRRLGGTLVLEAVRRRRRRQTGAAPLTNHLRGSTQVPRLHLLTNKDVCDKLSCRSCMLN</sequence>
<dbReference type="Gramene" id="ONIVA04G12710.1">
    <property type="protein sequence ID" value="ONIVA04G12710.1"/>
    <property type="gene ID" value="ONIVA04G12710"/>
</dbReference>
<accession>A0A0E0H1K9</accession>
<feature type="region of interest" description="Disordered" evidence="1">
    <location>
        <begin position="67"/>
        <end position="345"/>
    </location>
</feature>
<dbReference type="HOGENOM" id="CLU_484315_0_0_1"/>
<feature type="compositionally biased region" description="Basic residues" evidence="1">
    <location>
        <begin position="93"/>
        <end position="111"/>
    </location>
</feature>
<reference evidence="2" key="1">
    <citation type="submission" date="2015-04" db="UniProtKB">
        <authorList>
            <consortium name="EnsemblPlants"/>
        </authorList>
    </citation>
    <scope>IDENTIFICATION</scope>
    <source>
        <strain evidence="2">SL10</strain>
    </source>
</reference>
<feature type="compositionally biased region" description="Basic residues" evidence="1">
    <location>
        <begin position="67"/>
        <end position="77"/>
    </location>
</feature>